<dbReference type="EC" id="2.7.7.87" evidence="3"/>
<feature type="compositionally biased region" description="Basic and acidic residues" evidence="13">
    <location>
        <begin position="373"/>
        <end position="384"/>
    </location>
</feature>
<keyword evidence="9" id="KW-0547">Nucleotide-binding</keyword>
<reference evidence="15 16" key="1">
    <citation type="journal article" date="2013" name="Curr. Biol.">
        <title>The Genome of the Foraminiferan Reticulomyxa filosa.</title>
        <authorList>
            <person name="Glockner G."/>
            <person name="Hulsmann N."/>
            <person name="Schleicher M."/>
            <person name="Noegel A.A."/>
            <person name="Eichinger L."/>
            <person name="Gallinger C."/>
            <person name="Pawlowski J."/>
            <person name="Sierra R."/>
            <person name="Euteneuer U."/>
            <person name="Pillet L."/>
            <person name="Moustafa A."/>
            <person name="Platzer M."/>
            <person name="Groth M."/>
            <person name="Szafranski K."/>
            <person name="Schliwa M."/>
        </authorList>
    </citation>
    <scope>NUCLEOTIDE SEQUENCE [LARGE SCALE GENOMIC DNA]</scope>
</reference>
<dbReference type="GO" id="GO:0005737">
    <property type="term" value="C:cytoplasm"/>
    <property type="evidence" value="ECO:0007669"/>
    <property type="project" value="UniProtKB-SubCell"/>
</dbReference>
<dbReference type="PROSITE" id="PS51163">
    <property type="entry name" value="YRDC"/>
    <property type="match status" value="1"/>
</dbReference>
<comment type="similarity">
    <text evidence="2">Belongs to the SUA5 family.</text>
</comment>
<keyword evidence="16" id="KW-1185">Reference proteome</keyword>
<evidence type="ECO:0000256" key="12">
    <source>
        <dbReference type="ARBA" id="ARBA00048366"/>
    </source>
</evidence>
<dbReference type="Proteomes" id="UP000023152">
    <property type="component" value="Unassembled WGS sequence"/>
</dbReference>
<dbReference type="InterPro" id="IPR005145">
    <property type="entry name" value="Sua5_C"/>
</dbReference>
<dbReference type="PANTHER" id="PTHR17490">
    <property type="entry name" value="SUA5"/>
    <property type="match status" value="1"/>
</dbReference>
<accession>X6N9N1</accession>
<keyword evidence="8" id="KW-0548">Nucleotidyltransferase</keyword>
<dbReference type="Gene3D" id="3.90.870.10">
    <property type="entry name" value="DHBP synthase"/>
    <property type="match status" value="1"/>
</dbReference>
<evidence type="ECO:0000256" key="13">
    <source>
        <dbReference type="SAM" id="MobiDB-lite"/>
    </source>
</evidence>
<dbReference type="GO" id="GO:0005524">
    <property type="term" value="F:ATP binding"/>
    <property type="evidence" value="ECO:0007669"/>
    <property type="project" value="UniProtKB-KW"/>
</dbReference>
<dbReference type="GO" id="GO:0008033">
    <property type="term" value="P:tRNA processing"/>
    <property type="evidence" value="ECO:0007669"/>
    <property type="project" value="UniProtKB-KW"/>
</dbReference>
<keyword evidence="5" id="KW-0963">Cytoplasm</keyword>
<comment type="caution">
    <text evidence="15">The sequence shown here is derived from an EMBL/GenBank/DDBJ whole genome shotgun (WGS) entry which is preliminary data.</text>
</comment>
<dbReference type="AlphaFoldDB" id="X6N9N1"/>
<proteinExistence type="inferred from homology"/>
<evidence type="ECO:0000256" key="8">
    <source>
        <dbReference type="ARBA" id="ARBA00022695"/>
    </source>
</evidence>
<evidence type="ECO:0000259" key="14">
    <source>
        <dbReference type="PROSITE" id="PS51163"/>
    </source>
</evidence>
<keyword evidence="7" id="KW-0819">tRNA processing</keyword>
<evidence type="ECO:0000256" key="4">
    <source>
        <dbReference type="ARBA" id="ARBA00015492"/>
    </source>
</evidence>
<dbReference type="InterPro" id="IPR006070">
    <property type="entry name" value="Sua5-like_dom"/>
</dbReference>
<keyword evidence="10" id="KW-0067">ATP-binding</keyword>
<dbReference type="GO" id="GO:0000049">
    <property type="term" value="F:tRNA binding"/>
    <property type="evidence" value="ECO:0007669"/>
    <property type="project" value="TreeGrafter"/>
</dbReference>
<feature type="compositionally biased region" description="Low complexity" evidence="13">
    <location>
        <begin position="362"/>
        <end position="372"/>
    </location>
</feature>
<evidence type="ECO:0000256" key="1">
    <source>
        <dbReference type="ARBA" id="ARBA00004496"/>
    </source>
</evidence>
<evidence type="ECO:0000256" key="7">
    <source>
        <dbReference type="ARBA" id="ARBA00022694"/>
    </source>
</evidence>
<dbReference type="Gene3D" id="3.40.50.11030">
    <property type="entry name" value="Threonylcarbamoyl-AMP synthase, C-terminal domain"/>
    <property type="match status" value="1"/>
</dbReference>
<dbReference type="InterPro" id="IPR017945">
    <property type="entry name" value="DHBP_synth_RibB-like_a/b_dom"/>
</dbReference>
<evidence type="ECO:0000256" key="5">
    <source>
        <dbReference type="ARBA" id="ARBA00022490"/>
    </source>
</evidence>
<dbReference type="InterPro" id="IPR038385">
    <property type="entry name" value="Sua5/YwlC_C"/>
</dbReference>
<dbReference type="OrthoDB" id="412787at2759"/>
<evidence type="ECO:0000256" key="2">
    <source>
        <dbReference type="ARBA" id="ARBA00007663"/>
    </source>
</evidence>
<evidence type="ECO:0000256" key="11">
    <source>
        <dbReference type="ARBA" id="ARBA00029774"/>
    </source>
</evidence>
<evidence type="ECO:0000313" key="15">
    <source>
        <dbReference type="EMBL" id="ETO22628.1"/>
    </source>
</evidence>
<dbReference type="EMBL" id="ASPP01010587">
    <property type="protein sequence ID" value="ETO22628.1"/>
    <property type="molecule type" value="Genomic_DNA"/>
</dbReference>
<evidence type="ECO:0000256" key="9">
    <source>
        <dbReference type="ARBA" id="ARBA00022741"/>
    </source>
</evidence>
<feature type="region of interest" description="Disordered" evidence="13">
    <location>
        <begin position="357"/>
        <end position="384"/>
    </location>
</feature>
<feature type="region of interest" description="Disordered" evidence="13">
    <location>
        <begin position="90"/>
        <end position="111"/>
    </location>
</feature>
<dbReference type="SUPFAM" id="SSF55821">
    <property type="entry name" value="YrdC/RibB"/>
    <property type="match status" value="1"/>
</dbReference>
<keyword evidence="6" id="KW-0808">Transferase</keyword>
<protein>
    <recommendedName>
        <fullName evidence="4">Threonylcarbamoyl-AMP synthase</fullName>
        <ecNumber evidence="3">2.7.7.87</ecNumber>
    </recommendedName>
    <alternativeName>
        <fullName evidence="11">L-threonylcarbamoyladenylate synthase</fullName>
    </alternativeName>
</protein>
<feature type="domain" description="YrdC-like" evidence="14">
    <location>
        <begin position="150"/>
        <end position="394"/>
    </location>
</feature>
<dbReference type="Pfam" id="PF03481">
    <property type="entry name" value="Sua5_C"/>
    <property type="match status" value="1"/>
</dbReference>
<dbReference type="PANTHER" id="PTHR17490:SF16">
    <property type="entry name" value="THREONYLCARBAMOYL-AMP SYNTHASE"/>
    <property type="match status" value="1"/>
</dbReference>
<evidence type="ECO:0000313" key="16">
    <source>
        <dbReference type="Proteomes" id="UP000023152"/>
    </source>
</evidence>
<evidence type="ECO:0000256" key="3">
    <source>
        <dbReference type="ARBA" id="ARBA00012584"/>
    </source>
</evidence>
<evidence type="ECO:0000256" key="10">
    <source>
        <dbReference type="ARBA" id="ARBA00022840"/>
    </source>
</evidence>
<comment type="subcellular location">
    <subcellularLocation>
        <location evidence="1">Cytoplasm</location>
    </subcellularLocation>
</comment>
<organism evidence="15 16">
    <name type="scientific">Reticulomyxa filosa</name>
    <dbReference type="NCBI Taxonomy" id="46433"/>
    <lineage>
        <taxon>Eukaryota</taxon>
        <taxon>Sar</taxon>
        <taxon>Rhizaria</taxon>
        <taxon>Retaria</taxon>
        <taxon>Foraminifera</taxon>
        <taxon>Monothalamids</taxon>
        <taxon>Reticulomyxidae</taxon>
        <taxon>Reticulomyxa</taxon>
    </lineage>
</organism>
<dbReference type="GO" id="GO:0003725">
    <property type="term" value="F:double-stranded RNA binding"/>
    <property type="evidence" value="ECO:0007669"/>
    <property type="project" value="InterPro"/>
</dbReference>
<comment type="catalytic activity">
    <reaction evidence="12">
        <text>L-threonine + hydrogencarbonate + ATP = L-threonylcarbamoyladenylate + diphosphate + H2O</text>
        <dbReference type="Rhea" id="RHEA:36407"/>
        <dbReference type="ChEBI" id="CHEBI:15377"/>
        <dbReference type="ChEBI" id="CHEBI:17544"/>
        <dbReference type="ChEBI" id="CHEBI:30616"/>
        <dbReference type="ChEBI" id="CHEBI:33019"/>
        <dbReference type="ChEBI" id="CHEBI:57926"/>
        <dbReference type="ChEBI" id="CHEBI:73682"/>
        <dbReference type="EC" id="2.7.7.87"/>
    </reaction>
</comment>
<dbReference type="Pfam" id="PF01300">
    <property type="entry name" value="Sua5_yciO_yrdC"/>
    <property type="match status" value="1"/>
</dbReference>
<name>X6N9N1_RETFI</name>
<evidence type="ECO:0000256" key="6">
    <source>
        <dbReference type="ARBA" id="ARBA00022679"/>
    </source>
</evidence>
<dbReference type="InterPro" id="IPR050156">
    <property type="entry name" value="TC-AMP_synthase_SUA5"/>
</dbReference>
<sequence length="520" mass="58262">MRQPKRITKITFVIHELNSFHFKRHFSLLSFFFSSFTILQFLHNNHSKNGFFVGSSHPISFFKGTYLSYFKILLSFESFCLPYCYMSRKRSKPDTCDSNGQESVSKKRRLDPSVTVSTKIWRIEEPKSGAHTNGTSIDHSTELYKYYKTLPEIIEAGELIKQGELVAFPTETVYGLGANALDDKACQKIFVAKGRPSDNPLIVHICEFEQLDDLTRSLNVTIPEVLLQLAKHFWPGPLSIVIPHLSLDNSEENSKENSKEISGDNKSTFTTGTICKTARAGLSSVAVRMPSHPIARALIYASKVPIAAPSANTSGRPSPTSSQHVHKDLFGKIAGIIDGGDCVCSVGLESTVVKLRSRDQQGAESNGNANENENGKEESDNKKEELVILRPGGITLEMIREVVDTDKYNITYAKEVSTLFETSGVQCHEEDPHFVDDNVSAQSQVDLKPEAPGMKYKHYSPEKPLYLVANDKLLQDILDVLSKQHKTVEIGVLVSDENHVRHNTKYQHLPWINIHCWNAH</sequence>
<dbReference type="GO" id="GO:0061710">
    <property type="term" value="F:L-threonylcarbamoyladenylate synthase"/>
    <property type="evidence" value="ECO:0007669"/>
    <property type="project" value="UniProtKB-EC"/>
</dbReference>
<dbReference type="GO" id="GO:0006450">
    <property type="term" value="P:regulation of translational fidelity"/>
    <property type="evidence" value="ECO:0007669"/>
    <property type="project" value="TreeGrafter"/>
</dbReference>
<gene>
    <name evidence="15" type="ORF">RFI_14565</name>
</gene>